<dbReference type="InterPro" id="IPR011989">
    <property type="entry name" value="ARM-like"/>
</dbReference>
<keyword evidence="2" id="KW-0813">Transport</keyword>
<evidence type="ECO:0000313" key="5">
    <source>
        <dbReference type="Proteomes" id="UP001328107"/>
    </source>
</evidence>
<comment type="caution">
    <text evidence="4">The sequence shown here is derived from an EMBL/GenBank/DDBJ whole genome shotgun (WGS) entry which is preliminary data.</text>
</comment>
<protein>
    <recommendedName>
        <fullName evidence="6">Armadillo repeat containing protein</fullName>
    </recommendedName>
</protein>
<organism evidence="4 5">
    <name type="scientific">Pristionchus mayeri</name>
    <dbReference type="NCBI Taxonomy" id="1317129"/>
    <lineage>
        <taxon>Eukaryota</taxon>
        <taxon>Metazoa</taxon>
        <taxon>Ecdysozoa</taxon>
        <taxon>Nematoda</taxon>
        <taxon>Chromadorea</taxon>
        <taxon>Rhabditida</taxon>
        <taxon>Rhabditina</taxon>
        <taxon>Diplogasteromorpha</taxon>
        <taxon>Diplogasteroidea</taxon>
        <taxon>Neodiplogasteridae</taxon>
        <taxon>Pristionchus</taxon>
    </lineage>
</organism>
<gene>
    <name evidence="4" type="ORF">PMAYCL1PPCAC_25721</name>
</gene>
<feature type="non-terminal residue" evidence="4">
    <location>
        <position position="381"/>
    </location>
</feature>
<comment type="similarity">
    <text evidence="1">Belongs to the importin alpha family.</text>
</comment>
<dbReference type="SMART" id="SM00185">
    <property type="entry name" value="ARM"/>
    <property type="match status" value="6"/>
</dbReference>
<evidence type="ECO:0000313" key="4">
    <source>
        <dbReference type="EMBL" id="GMR55526.1"/>
    </source>
</evidence>
<keyword evidence="3" id="KW-0653">Protein transport</keyword>
<dbReference type="AlphaFoldDB" id="A0AAN5D359"/>
<sequence>IEGLTAKLEEFEHRFSLQHQQLVSVSSEGPQQVQQNLLIPVQKEELQPNVEARSEVEVVASLSELDTNGNTLEVAKETKGMDEPKNKVDELCPEMVEIVHRMLSKEQNYSVDEIIDCGFMSFLVRGLSIDDVKVQDLCAFGLAKITGIREQAAKVVEAGAIVPLIQLMTHSNPELARKATFAVCNIVGESAQLRDLVLQSNVVEALTTQCGKLADLSLPLTRMLSWMFSRICRHTDNQAPLEVLAMLVLGLVQLLEFEDGKVSTHACWALTYIASGTDKQRSIVRDSGVLPLVLKNLSDENGSLVEPAVKVLLNMTVGGDSMKQSVIDLGALRVLPEVVQKAKKASIVKECAMLIRNLMDGSKDQRKSLIDSGILTMILNV</sequence>
<dbReference type="Pfam" id="PF00514">
    <property type="entry name" value="Arm"/>
    <property type="match status" value="1"/>
</dbReference>
<name>A0AAN5D359_9BILA</name>
<evidence type="ECO:0000256" key="3">
    <source>
        <dbReference type="ARBA" id="ARBA00022927"/>
    </source>
</evidence>
<evidence type="ECO:0000256" key="2">
    <source>
        <dbReference type="ARBA" id="ARBA00022448"/>
    </source>
</evidence>
<dbReference type="Proteomes" id="UP001328107">
    <property type="component" value="Unassembled WGS sequence"/>
</dbReference>
<proteinExistence type="inferred from homology"/>
<dbReference type="Gene3D" id="1.25.10.10">
    <property type="entry name" value="Leucine-rich Repeat Variant"/>
    <property type="match status" value="1"/>
</dbReference>
<keyword evidence="5" id="KW-1185">Reference proteome</keyword>
<accession>A0AAN5D359</accession>
<dbReference type="EMBL" id="BTRK01000005">
    <property type="protein sequence ID" value="GMR55526.1"/>
    <property type="molecule type" value="Genomic_DNA"/>
</dbReference>
<dbReference type="InterPro" id="IPR016024">
    <property type="entry name" value="ARM-type_fold"/>
</dbReference>
<evidence type="ECO:0008006" key="6">
    <source>
        <dbReference type="Google" id="ProtNLM"/>
    </source>
</evidence>
<dbReference type="PANTHER" id="PTHR23316">
    <property type="entry name" value="IMPORTIN ALPHA"/>
    <property type="match status" value="1"/>
</dbReference>
<feature type="non-terminal residue" evidence="4">
    <location>
        <position position="1"/>
    </location>
</feature>
<dbReference type="SUPFAM" id="SSF48371">
    <property type="entry name" value="ARM repeat"/>
    <property type="match status" value="1"/>
</dbReference>
<dbReference type="GO" id="GO:0015031">
    <property type="term" value="P:protein transport"/>
    <property type="evidence" value="ECO:0007669"/>
    <property type="project" value="UniProtKB-KW"/>
</dbReference>
<dbReference type="InterPro" id="IPR000225">
    <property type="entry name" value="Armadillo"/>
</dbReference>
<reference evidence="5" key="1">
    <citation type="submission" date="2022-10" db="EMBL/GenBank/DDBJ databases">
        <title>Genome assembly of Pristionchus species.</title>
        <authorList>
            <person name="Yoshida K."/>
            <person name="Sommer R.J."/>
        </authorList>
    </citation>
    <scope>NUCLEOTIDE SEQUENCE [LARGE SCALE GENOMIC DNA]</scope>
    <source>
        <strain evidence="5">RS5460</strain>
    </source>
</reference>
<evidence type="ECO:0000256" key="1">
    <source>
        <dbReference type="ARBA" id="ARBA00010394"/>
    </source>
</evidence>